<comment type="caution">
    <text evidence="1">The sequence shown here is derived from an EMBL/GenBank/DDBJ whole genome shotgun (WGS) entry which is preliminary data.</text>
</comment>
<accession>A0A498CUJ4</accession>
<organism evidence="1 2">
    <name type="scientific">Acinetobacter cumulans</name>
    <dbReference type="NCBI Taxonomy" id="2136182"/>
    <lineage>
        <taxon>Bacteria</taxon>
        <taxon>Pseudomonadati</taxon>
        <taxon>Pseudomonadota</taxon>
        <taxon>Gammaproteobacteria</taxon>
        <taxon>Moraxellales</taxon>
        <taxon>Moraxellaceae</taxon>
        <taxon>Acinetobacter</taxon>
    </lineage>
</organism>
<evidence type="ECO:0000313" key="2">
    <source>
        <dbReference type="Proteomes" id="UP000267166"/>
    </source>
</evidence>
<proteinExistence type="predicted"/>
<dbReference type="Proteomes" id="UP000267166">
    <property type="component" value="Unassembled WGS sequence"/>
</dbReference>
<gene>
    <name evidence="1" type="ORF">D9K80_17525</name>
</gene>
<protein>
    <submittedName>
        <fullName evidence="1">Uncharacterized protein</fullName>
    </submittedName>
</protein>
<dbReference type="EMBL" id="RCHD01000076">
    <property type="protein sequence ID" value="RLL28854.1"/>
    <property type="molecule type" value="Genomic_DNA"/>
</dbReference>
<sequence>MIGITKKGELMAIDENSSITGHQFIGVIITNPHKLDESCANIANHFYSKDHQQLDRLVLEALHTNQNHRHLLNEQS</sequence>
<reference evidence="1 2" key="1">
    <citation type="submission" date="2018-09" db="EMBL/GenBank/DDBJ databases">
        <title>The draft genome of Acinetobacter sp. strains.</title>
        <authorList>
            <person name="Qin J."/>
            <person name="Feng Y."/>
            <person name="Zong Z."/>
        </authorList>
    </citation>
    <scope>NUCLEOTIDE SEQUENCE [LARGE SCALE GENOMIC DNA]</scope>
    <source>
        <strain evidence="1 2">WCHAc060003</strain>
    </source>
</reference>
<dbReference type="AlphaFoldDB" id="A0A498CUJ4"/>
<evidence type="ECO:0000313" key="1">
    <source>
        <dbReference type="EMBL" id="RLL28854.1"/>
    </source>
</evidence>
<name>A0A498CUJ4_9GAMM</name>